<dbReference type="PANTHER" id="PTHR31286:SF99">
    <property type="entry name" value="DUF4283 DOMAIN-CONTAINING PROTEIN"/>
    <property type="match status" value="1"/>
</dbReference>
<dbReference type="AlphaFoldDB" id="A0AAD3NSE3"/>
<dbReference type="InterPro" id="IPR025558">
    <property type="entry name" value="DUF4283"/>
</dbReference>
<protein>
    <recommendedName>
        <fullName evidence="1">DUF4283 domain-containing protein</fullName>
    </recommendedName>
</protein>
<feature type="domain" description="DUF4283" evidence="1">
    <location>
        <begin position="20"/>
        <end position="100"/>
    </location>
</feature>
<organism evidence="2 3">
    <name type="scientific">Cryptomeria japonica</name>
    <name type="common">Japanese cedar</name>
    <name type="synonym">Cupressus japonica</name>
    <dbReference type="NCBI Taxonomy" id="3369"/>
    <lineage>
        <taxon>Eukaryota</taxon>
        <taxon>Viridiplantae</taxon>
        <taxon>Streptophyta</taxon>
        <taxon>Embryophyta</taxon>
        <taxon>Tracheophyta</taxon>
        <taxon>Spermatophyta</taxon>
        <taxon>Pinopsida</taxon>
        <taxon>Pinidae</taxon>
        <taxon>Conifers II</taxon>
        <taxon>Cupressales</taxon>
        <taxon>Cupressaceae</taxon>
        <taxon>Cryptomeria</taxon>
    </lineage>
</organism>
<evidence type="ECO:0000313" key="2">
    <source>
        <dbReference type="EMBL" id="GLJ56999.1"/>
    </source>
</evidence>
<name>A0AAD3NSE3_CRYJA</name>
<dbReference type="PANTHER" id="PTHR31286">
    <property type="entry name" value="GLYCINE-RICH CELL WALL STRUCTURAL PROTEIN 1.8-LIKE"/>
    <property type="match status" value="1"/>
</dbReference>
<keyword evidence="3" id="KW-1185">Reference proteome</keyword>
<accession>A0AAD3NSE3</accession>
<reference evidence="2" key="1">
    <citation type="submission" date="2022-12" db="EMBL/GenBank/DDBJ databases">
        <title>Chromosome-Level Genome Assembly of Japanese Cedar (Cryptomeriajaponica D. Don).</title>
        <authorList>
            <person name="Fujino T."/>
            <person name="Yamaguchi K."/>
            <person name="Yokoyama T."/>
            <person name="Hamanaka T."/>
            <person name="Harazono Y."/>
            <person name="Kamada H."/>
            <person name="Kobayashi W."/>
            <person name="Ujino-Ihara T."/>
            <person name="Uchiyama K."/>
            <person name="Matsumoto A."/>
            <person name="Izuno A."/>
            <person name="Tsumura Y."/>
            <person name="Toyoda A."/>
            <person name="Shigenobu S."/>
            <person name="Moriguchi Y."/>
            <person name="Ueno S."/>
            <person name="Kasahara M."/>
        </authorList>
    </citation>
    <scope>NUCLEOTIDE SEQUENCE</scope>
</reference>
<comment type="caution">
    <text evidence="2">The sequence shown here is derived from an EMBL/GenBank/DDBJ whole genome shotgun (WGS) entry which is preliminary data.</text>
</comment>
<gene>
    <name evidence="2" type="ORF">SUGI_1283840</name>
</gene>
<proteinExistence type="predicted"/>
<dbReference type="InterPro" id="IPR040256">
    <property type="entry name" value="At4g02000-like"/>
</dbReference>
<dbReference type="Proteomes" id="UP001234787">
    <property type="component" value="Unassembled WGS sequence"/>
</dbReference>
<sequence>MEDGMEIDIPDFLACRMEASSNNSLVGKFCGNRPDIDVVGRWMGGRWNLGGKVEVVSILNNFFLFYLSNSDDCSKTLLDSPWFMGHNGLVLNQWAPRFNPLKEDTSKFLVWVQLPYLPLEFSDEEIF</sequence>
<dbReference type="Pfam" id="PF14111">
    <property type="entry name" value="DUF4283"/>
    <property type="match status" value="1"/>
</dbReference>
<evidence type="ECO:0000259" key="1">
    <source>
        <dbReference type="Pfam" id="PF14111"/>
    </source>
</evidence>
<dbReference type="EMBL" id="BSEH01000066">
    <property type="protein sequence ID" value="GLJ56999.1"/>
    <property type="molecule type" value="Genomic_DNA"/>
</dbReference>
<evidence type="ECO:0000313" key="3">
    <source>
        <dbReference type="Proteomes" id="UP001234787"/>
    </source>
</evidence>